<dbReference type="InterPro" id="IPR011009">
    <property type="entry name" value="Kinase-like_dom_sf"/>
</dbReference>
<dbReference type="InterPro" id="IPR050167">
    <property type="entry name" value="Ser_Thr_protein_kinase"/>
</dbReference>
<proteinExistence type="predicted"/>
<organism evidence="2 3">
    <name type="scientific">Tritrichomonas musculus</name>
    <dbReference type="NCBI Taxonomy" id="1915356"/>
    <lineage>
        <taxon>Eukaryota</taxon>
        <taxon>Metamonada</taxon>
        <taxon>Parabasalia</taxon>
        <taxon>Tritrichomonadida</taxon>
        <taxon>Tritrichomonadidae</taxon>
        <taxon>Tritrichomonas</taxon>
    </lineage>
</organism>
<gene>
    <name evidence="2" type="ORF">M9Y10_036415</name>
</gene>
<sequence>MKKIYLKPNFNEFRLTGENHSYLCSLIRQDSVEDFIIYINKNIVSLTNFLIEPSLFESNSILNDSQKVTLIEYAAFYCSIEIFKYLLLNGCELPSSLWKYVIHGRNAELIHILEENHVDGQDYIERVEESIKCHHNEITDYIINSLVISDEDKKMKIFSFDVCGYIIIKDYYQNGNLKELIEDYFNSKGSDDSILNPTIRSKIIFGVAAIMKKLHKLNIVHSNLTIGNILLDDNYEPLINNFGFAGVNKGGPFDEVPILIDKPFYEDFVLSFAPERIESGESMPESDVFSYGMFLYLMFYPLKKMMRDNRIKNLGDICQNALRGNRFLRPPIIPDHYWKLIQHCWNQSPDERQSFEEITQLLRDDRFALNEFGDPTDLDQLHEYQNRIEKI</sequence>
<dbReference type="EMBL" id="JAPFFF010000059">
    <property type="protein sequence ID" value="KAK8837420.1"/>
    <property type="molecule type" value="Genomic_DNA"/>
</dbReference>
<dbReference type="Pfam" id="PF07714">
    <property type="entry name" value="PK_Tyr_Ser-Thr"/>
    <property type="match status" value="1"/>
</dbReference>
<evidence type="ECO:0000313" key="3">
    <source>
        <dbReference type="Proteomes" id="UP001470230"/>
    </source>
</evidence>
<reference evidence="2 3" key="1">
    <citation type="submission" date="2024-04" db="EMBL/GenBank/DDBJ databases">
        <title>Tritrichomonas musculus Genome.</title>
        <authorList>
            <person name="Alves-Ferreira E."/>
            <person name="Grigg M."/>
            <person name="Lorenzi H."/>
            <person name="Galac M."/>
        </authorList>
    </citation>
    <scope>NUCLEOTIDE SEQUENCE [LARGE SCALE GENOMIC DNA]</scope>
    <source>
        <strain evidence="2 3">EAF2021</strain>
    </source>
</reference>
<dbReference type="InterPro" id="IPR000719">
    <property type="entry name" value="Prot_kinase_dom"/>
</dbReference>
<evidence type="ECO:0000313" key="2">
    <source>
        <dbReference type="EMBL" id="KAK8837420.1"/>
    </source>
</evidence>
<dbReference type="Gene3D" id="1.10.510.10">
    <property type="entry name" value="Transferase(Phosphotransferase) domain 1"/>
    <property type="match status" value="1"/>
</dbReference>
<protein>
    <recommendedName>
        <fullName evidence="1">Protein kinase domain-containing protein</fullName>
    </recommendedName>
</protein>
<feature type="domain" description="Protein kinase" evidence="1">
    <location>
        <begin position="83"/>
        <end position="367"/>
    </location>
</feature>
<accession>A0ABR2GTZ9</accession>
<dbReference type="InterPro" id="IPR001245">
    <property type="entry name" value="Ser-Thr/Tyr_kinase_cat_dom"/>
</dbReference>
<evidence type="ECO:0000259" key="1">
    <source>
        <dbReference type="PROSITE" id="PS50011"/>
    </source>
</evidence>
<comment type="caution">
    <text evidence="2">The sequence shown here is derived from an EMBL/GenBank/DDBJ whole genome shotgun (WGS) entry which is preliminary data.</text>
</comment>
<keyword evidence="3" id="KW-1185">Reference proteome</keyword>
<dbReference type="PANTHER" id="PTHR23257:SF963">
    <property type="entry name" value="AT08303P"/>
    <property type="match status" value="1"/>
</dbReference>
<name>A0ABR2GTZ9_9EUKA</name>
<dbReference type="InterPro" id="IPR036770">
    <property type="entry name" value="Ankyrin_rpt-contain_sf"/>
</dbReference>
<dbReference type="SUPFAM" id="SSF56112">
    <property type="entry name" value="Protein kinase-like (PK-like)"/>
    <property type="match status" value="1"/>
</dbReference>
<dbReference type="Proteomes" id="UP001470230">
    <property type="component" value="Unassembled WGS sequence"/>
</dbReference>
<dbReference type="PANTHER" id="PTHR23257">
    <property type="entry name" value="SERINE-THREONINE PROTEIN KINASE"/>
    <property type="match status" value="1"/>
</dbReference>
<dbReference type="PROSITE" id="PS50011">
    <property type="entry name" value="PROTEIN_KINASE_DOM"/>
    <property type="match status" value="1"/>
</dbReference>
<dbReference type="SUPFAM" id="SSF48403">
    <property type="entry name" value="Ankyrin repeat"/>
    <property type="match status" value="1"/>
</dbReference>